<protein>
    <submittedName>
        <fullName evidence="1">Uncharacterized protein</fullName>
    </submittedName>
</protein>
<reference evidence="1" key="1">
    <citation type="submission" date="2014-11" db="EMBL/GenBank/DDBJ databases">
        <authorList>
            <person name="Amaro Gonzalez C."/>
        </authorList>
    </citation>
    <scope>NUCLEOTIDE SEQUENCE</scope>
</reference>
<proteinExistence type="predicted"/>
<dbReference type="AlphaFoldDB" id="A0A0E9RLE4"/>
<accession>A0A0E9RLE4</accession>
<reference evidence="1" key="2">
    <citation type="journal article" date="2015" name="Fish Shellfish Immunol.">
        <title>Early steps in the European eel (Anguilla anguilla)-Vibrio vulnificus interaction in the gills: Role of the RtxA13 toxin.</title>
        <authorList>
            <person name="Callol A."/>
            <person name="Pajuelo D."/>
            <person name="Ebbesson L."/>
            <person name="Teles M."/>
            <person name="MacKenzie S."/>
            <person name="Amaro C."/>
        </authorList>
    </citation>
    <scope>NUCLEOTIDE SEQUENCE</scope>
</reference>
<name>A0A0E9RLE4_ANGAN</name>
<sequence length="44" mass="4963">MARYHAGHHRYHYEYGARAYKGRGKSTIPAVPRLTLLFVSSGVS</sequence>
<dbReference type="EMBL" id="GBXM01079404">
    <property type="protein sequence ID" value="JAH29173.1"/>
    <property type="molecule type" value="Transcribed_RNA"/>
</dbReference>
<organism evidence="1">
    <name type="scientific">Anguilla anguilla</name>
    <name type="common">European freshwater eel</name>
    <name type="synonym">Muraena anguilla</name>
    <dbReference type="NCBI Taxonomy" id="7936"/>
    <lineage>
        <taxon>Eukaryota</taxon>
        <taxon>Metazoa</taxon>
        <taxon>Chordata</taxon>
        <taxon>Craniata</taxon>
        <taxon>Vertebrata</taxon>
        <taxon>Euteleostomi</taxon>
        <taxon>Actinopterygii</taxon>
        <taxon>Neopterygii</taxon>
        <taxon>Teleostei</taxon>
        <taxon>Anguilliformes</taxon>
        <taxon>Anguillidae</taxon>
        <taxon>Anguilla</taxon>
    </lineage>
</organism>
<evidence type="ECO:0000313" key="1">
    <source>
        <dbReference type="EMBL" id="JAH29173.1"/>
    </source>
</evidence>